<protein>
    <submittedName>
        <fullName evidence="1">Uncharacterized protein</fullName>
    </submittedName>
</protein>
<name>A0A2I0J431_PUNGR</name>
<proteinExistence type="predicted"/>
<comment type="caution">
    <text evidence="1">The sequence shown here is derived from an EMBL/GenBank/DDBJ whole genome shotgun (WGS) entry which is preliminary data.</text>
</comment>
<gene>
    <name evidence="1" type="ORF">CRG98_028616</name>
</gene>
<dbReference type="AlphaFoldDB" id="A0A2I0J431"/>
<sequence length="158" mass="17761">MTMQKKNGGNLWSGSTLKSRLPLNVMFHRSFAHTYTVNEGGREPPNCARGANDTRKGGTMSGIGLHHLPRDMKLLWIRGYDWTWNISNFMGLEELEELWITGCDEVSALGGNGGQPEGQPVERTQLRLYLKKLQYLGIYDCEGLESIIGAATDEEEYH</sequence>
<evidence type="ECO:0000313" key="1">
    <source>
        <dbReference type="EMBL" id="PKI50989.1"/>
    </source>
</evidence>
<dbReference type="Proteomes" id="UP000233551">
    <property type="component" value="Unassembled WGS sequence"/>
</dbReference>
<organism evidence="1 2">
    <name type="scientific">Punica granatum</name>
    <name type="common">Pomegranate</name>
    <dbReference type="NCBI Taxonomy" id="22663"/>
    <lineage>
        <taxon>Eukaryota</taxon>
        <taxon>Viridiplantae</taxon>
        <taxon>Streptophyta</taxon>
        <taxon>Embryophyta</taxon>
        <taxon>Tracheophyta</taxon>
        <taxon>Spermatophyta</taxon>
        <taxon>Magnoliopsida</taxon>
        <taxon>eudicotyledons</taxon>
        <taxon>Gunneridae</taxon>
        <taxon>Pentapetalae</taxon>
        <taxon>rosids</taxon>
        <taxon>malvids</taxon>
        <taxon>Myrtales</taxon>
        <taxon>Lythraceae</taxon>
        <taxon>Punica</taxon>
    </lineage>
</organism>
<keyword evidence="2" id="KW-1185">Reference proteome</keyword>
<accession>A0A2I0J431</accession>
<dbReference type="EMBL" id="PGOL01002067">
    <property type="protein sequence ID" value="PKI50989.1"/>
    <property type="molecule type" value="Genomic_DNA"/>
</dbReference>
<reference evidence="1 2" key="1">
    <citation type="submission" date="2017-11" db="EMBL/GenBank/DDBJ databases">
        <title>De-novo sequencing of pomegranate (Punica granatum L.) genome.</title>
        <authorList>
            <person name="Akparov Z."/>
            <person name="Amiraslanov A."/>
            <person name="Hajiyeva S."/>
            <person name="Abbasov M."/>
            <person name="Kaur K."/>
            <person name="Hamwieh A."/>
            <person name="Solovyev V."/>
            <person name="Salamov A."/>
            <person name="Braich B."/>
            <person name="Kosarev P."/>
            <person name="Mahmoud A."/>
            <person name="Hajiyev E."/>
            <person name="Babayeva S."/>
            <person name="Izzatullayeva V."/>
            <person name="Mammadov A."/>
            <person name="Mammadov A."/>
            <person name="Sharifova S."/>
            <person name="Ojaghi J."/>
            <person name="Eynullazada K."/>
            <person name="Bayramov B."/>
            <person name="Abdulazimova A."/>
            <person name="Shahmuradov I."/>
        </authorList>
    </citation>
    <scope>NUCLEOTIDE SEQUENCE [LARGE SCALE GENOMIC DNA]</scope>
    <source>
        <strain evidence="2">cv. AG2017</strain>
        <tissue evidence="1">Leaf</tissue>
    </source>
</reference>
<evidence type="ECO:0000313" key="2">
    <source>
        <dbReference type="Proteomes" id="UP000233551"/>
    </source>
</evidence>